<proteinExistence type="predicted"/>
<comment type="caution">
    <text evidence="1">The sequence shown here is derived from an EMBL/GenBank/DDBJ whole genome shotgun (WGS) entry which is preliminary data.</text>
</comment>
<sequence length="137" mass="15236">MLCSSKKASTYLYISHEFQALPSINSFPSKPIRDSSYSSKNLVCCLLFLSHPTTEPSTSEIQNHRGRTECLDTDILHLRGNGELLDIGQRKAKTIGTESKCLKPSEKRISASLDTNERKCTPSEEVALTSSKVDRCQ</sequence>
<reference evidence="1 2" key="1">
    <citation type="journal article" date="2019" name="Sci. Rep.">
        <title>Orb-weaving spider Araneus ventricosus genome elucidates the spidroin gene catalogue.</title>
        <authorList>
            <person name="Kono N."/>
            <person name="Nakamura H."/>
            <person name="Ohtoshi R."/>
            <person name="Moran D.A.P."/>
            <person name="Shinohara A."/>
            <person name="Yoshida Y."/>
            <person name="Fujiwara M."/>
            <person name="Mori M."/>
            <person name="Tomita M."/>
            <person name="Arakawa K."/>
        </authorList>
    </citation>
    <scope>NUCLEOTIDE SEQUENCE [LARGE SCALE GENOMIC DNA]</scope>
</reference>
<dbReference type="AlphaFoldDB" id="A0A4Y2MPZ3"/>
<gene>
    <name evidence="1" type="ORF">AVEN_151171_1</name>
</gene>
<evidence type="ECO:0000313" key="1">
    <source>
        <dbReference type="EMBL" id="GBN29238.1"/>
    </source>
</evidence>
<dbReference type="EMBL" id="BGPR01007751">
    <property type="protein sequence ID" value="GBN29238.1"/>
    <property type="molecule type" value="Genomic_DNA"/>
</dbReference>
<dbReference type="Proteomes" id="UP000499080">
    <property type="component" value="Unassembled WGS sequence"/>
</dbReference>
<evidence type="ECO:0000313" key="2">
    <source>
        <dbReference type="Proteomes" id="UP000499080"/>
    </source>
</evidence>
<organism evidence="1 2">
    <name type="scientific">Araneus ventricosus</name>
    <name type="common">Orbweaver spider</name>
    <name type="synonym">Epeira ventricosa</name>
    <dbReference type="NCBI Taxonomy" id="182803"/>
    <lineage>
        <taxon>Eukaryota</taxon>
        <taxon>Metazoa</taxon>
        <taxon>Ecdysozoa</taxon>
        <taxon>Arthropoda</taxon>
        <taxon>Chelicerata</taxon>
        <taxon>Arachnida</taxon>
        <taxon>Araneae</taxon>
        <taxon>Araneomorphae</taxon>
        <taxon>Entelegynae</taxon>
        <taxon>Araneoidea</taxon>
        <taxon>Araneidae</taxon>
        <taxon>Araneus</taxon>
    </lineage>
</organism>
<keyword evidence="2" id="KW-1185">Reference proteome</keyword>
<protein>
    <submittedName>
        <fullName evidence="1">Uncharacterized protein</fullName>
    </submittedName>
</protein>
<name>A0A4Y2MPZ3_ARAVE</name>
<accession>A0A4Y2MPZ3</accession>